<dbReference type="Gene3D" id="2.60.40.1180">
    <property type="entry name" value="Golgi alpha-mannosidase II"/>
    <property type="match status" value="1"/>
</dbReference>
<dbReference type="Proteomes" id="UP000030653">
    <property type="component" value="Unassembled WGS sequence"/>
</dbReference>
<dbReference type="GO" id="GO:0005987">
    <property type="term" value="P:sucrose catabolic process"/>
    <property type="evidence" value="ECO:0007669"/>
    <property type="project" value="TreeGrafter"/>
</dbReference>
<dbReference type="SUPFAM" id="SSF51011">
    <property type="entry name" value="Glycosyl hydrolase domain"/>
    <property type="match status" value="1"/>
</dbReference>
<dbReference type="PANTHER" id="PTHR10357">
    <property type="entry name" value="ALPHA-AMYLASE FAMILY MEMBER"/>
    <property type="match status" value="1"/>
</dbReference>
<sequence length="572" mass="65708">MTETTESHTPLWWKSAIVYQVYPASFKDSTGNGSGDLRGITSKLDYLKALGVDIVWLCPIYKSPLADMGYDITDYQDINPAFGTLVDWEDLRDEIHKRKMKIVMDLVVNHSSDEHPWFLASRSSKADPKRDWYYWRPARYIDGVRKPPNNWRSVFGGSAWEWDEITHEYYLHVFAKEQPDLNWGNLELRHAIQDMMTWWIKRGIDGFRLDAIVCISKTPGLPDGAITEPDQEYQLAREHMINGPMLHPYLQELYAKTLDGHDLFTVGEVNLCTLEDAFKYINQDQDSKELQMIFNTEHLDLYGGFDTGTPPPRDLPRFKTAISTWQTWMHEHGGWNSLFLENHDHPRSLIRFMSEVPEYRQLCAKALALTLCTLSGTLFIYQGQEIGMINLPREWGIDEYLDIATQNWYKEQLVKRQKETGETSPDMSDNSGLPMQWDASLNGGFSTGKPWMRAGQDAELCNVEKQEADPNSVLNFWRKLIHLRQESQLLVYGAFEQIEFPGAENAVFAYIRRLDDKAAFVAVNFKEETAVLDIAPLSFKLGNLIIGNYGEVTSTAPLRLSAYEGVLFELAV</sequence>
<gene>
    <name evidence="7" type="ORF">DACRYDRAFT_113358</name>
</gene>
<evidence type="ECO:0000256" key="1">
    <source>
        <dbReference type="ARBA" id="ARBA00008061"/>
    </source>
</evidence>
<dbReference type="AlphaFoldDB" id="M5GGA9"/>
<dbReference type="EMBL" id="JH795856">
    <property type="protein sequence ID" value="EJU05168.1"/>
    <property type="molecule type" value="Genomic_DNA"/>
</dbReference>
<evidence type="ECO:0000256" key="5">
    <source>
        <dbReference type="ARBA" id="ARBA00026248"/>
    </source>
</evidence>
<organism evidence="7 8">
    <name type="scientific">Dacryopinax primogenitus (strain DJM 731)</name>
    <name type="common">Brown rot fungus</name>
    <dbReference type="NCBI Taxonomy" id="1858805"/>
    <lineage>
        <taxon>Eukaryota</taxon>
        <taxon>Fungi</taxon>
        <taxon>Dikarya</taxon>
        <taxon>Basidiomycota</taxon>
        <taxon>Agaricomycotina</taxon>
        <taxon>Dacrymycetes</taxon>
        <taxon>Dacrymycetales</taxon>
        <taxon>Dacrymycetaceae</taxon>
        <taxon>Dacryopinax</taxon>
    </lineage>
</organism>
<dbReference type="OMA" id="RDWYWWR"/>
<dbReference type="GeneID" id="63684678"/>
<dbReference type="InterPro" id="IPR006047">
    <property type="entry name" value="GH13_cat_dom"/>
</dbReference>
<accession>M5GGA9</accession>
<dbReference type="FunFam" id="3.20.20.80:FF:000064">
    <property type="entry name" value="Oligo-1,6-glucosidase"/>
    <property type="match status" value="1"/>
</dbReference>
<evidence type="ECO:0000313" key="7">
    <source>
        <dbReference type="EMBL" id="EJU05168.1"/>
    </source>
</evidence>
<feature type="domain" description="Glycosyl hydrolase family 13 catalytic" evidence="6">
    <location>
        <begin position="20"/>
        <end position="417"/>
    </location>
</feature>
<keyword evidence="8" id="KW-1185">Reference proteome</keyword>
<dbReference type="STRING" id="1858805.M5GGA9"/>
<dbReference type="PROSITE" id="PS01258">
    <property type="entry name" value="BH2"/>
    <property type="match status" value="1"/>
</dbReference>
<dbReference type="InterPro" id="IPR020726">
    <property type="entry name" value="Bcl2_BH2_motif_CS"/>
</dbReference>
<proteinExistence type="inferred from homology"/>
<dbReference type="SMART" id="SM00642">
    <property type="entry name" value="Aamy"/>
    <property type="match status" value="1"/>
</dbReference>
<dbReference type="GO" id="GO:0042981">
    <property type="term" value="P:regulation of apoptotic process"/>
    <property type="evidence" value="ECO:0007669"/>
    <property type="project" value="InterPro"/>
</dbReference>
<keyword evidence="4" id="KW-0326">Glycosidase</keyword>
<evidence type="ECO:0000313" key="8">
    <source>
        <dbReference type="Proteomes" id="UP000030653"/>
    </source>
</evidence>
<dbReference type="HOGENOM" id="CLU_006462_2_3_1"/>
<comment type="similarity">
    <text evidence="2">Belongs to the Bcl-2 family.</text>
</comment>
<protein>
    <submittedName>
        <fullName evidence="7">Alpha amylase</fullName>
    </submittedName>
</protein>
<dbReference type="GO" id="GO:0004574">
    <property type="term" value="F:oligo-1,6-glucosidase activity"/>
    <property type="evidence" value="ECO:0007669"/>
    <property type="project" value="TreeGrafter"/>
</dbReference>
<evidence type="ECO:0000256" key="2">
    <source>
        <dbReference type="ARBA" id="ARBA00009458"/>
    </source>
</evidence>
<dbReference type="InterPro" id="IPR045857">
    <property type="entry name" value="O16G_dom_2"/>
</dbReference>
<dbReference type="Gene3D" id="3.90.400.10">
    <property type="entry name" value="Oligo-1,6-glucosidase, Domain 2"/>
    <property type="match status" value="1"/>
</dbReference>
<dbReference type="GO" id="GO:0004575">
    <property type="term" value="F:sucrose alpha-glucosidase activity"/>
    <property type="evidence" value="ECO:0007669"/>
    <property type="project" value="TreeGrafter"/>
</dbReference>
<comment type="similarity">
    <text evidence="1">Belongs to the glycosyl hydrolase 13 family.</text>
</comment>
<evidence type="ECO:0000259" key="6">
    <source>
        <dbReference type="SMART" id="SM00642"/>
    </source>
</evidence>
<reference evidence="7 8" key="1">
    <citation type="journal article" date="2012" name="Science">
        <title>The Paleozoic origin of enzymatic lignin decomposition reconstructed from 31 fungal genomes.</title>
        <authorList>
            <person name="Floudas D."/>
            <person name="Binder M."/>
            <person name="Riley R."/>
            <person name="Barry K."/>
            <person name="Blanchette R.A."/>
            <person name="Henrissat B."/>
            <person name="Martinez A.T."/>
            <person name="Otillar R."/>
            <person name="Spatafora J.W."/>
            <person name="Yadav J.S."/>
            <person name="Aerts A."/>
            <person name="Benoit I."/>
            <person name="Boyd A."/>
            <person name="Carlson A."/>
            <person name="Copeland A."/>
            <person name="Coutinho P.M."/>
            <person name="de Vries R.P."/>
            <person name="Ferreira P."/>
            <person name="Findley K."/>
            <person name="Foster B."/>
            <person name="Gaskell J."/>
            <person name="Glotzer D."/>
            <person name="Gorecki P."/>
            <person name="Heitman J."/>
            <person name="Hesse C."/>
            <person name="Hori C."/>
            <person name="Igarashi K."/>
            <person name="Jurgens J.A."/>
            <person name="Kallen N."/>
            <person name="Kersten P."/>
            <person name="Kohler A."/>
            <person name="Kuees U."/>
            <person name="Kumar T.K.A."/>
            <person name="Kuo A."/>
            <person name="LaButti K."/>
            <person name="Larrondo L.F."/>
            <person name="Lindquist E."/>
            <person name="Ling A."/>
            <person name="Lombard V."/>
            <person name="Lucas S."/>
            <person name="Lundell T."/>
            <person name="Martin R."/>
            <person name="McLaughlin D.J."/>
            <person name="Morgenstern I."/>
            <person name="Morin E."/>
            <person name="Murat C."/>
            <person name="Nagy L.G."/>
            <person name="Nolan M."/>
            <person name="Ohm R.A."/>
            <person name="Patyshakuliyeva A."/>
            <person name="Rokas A."/>
            <person name="Ruiz-Duenas F.J."/>
            <person name="Sabat G."/>
            <person name="Salamov A."/>
            <person name="Samejima M."/>
            <person name="Schmutz J."/>
            <person name="Slot J.C."/>
            <person name="St John F."/>
            <person name="Stenlid J."/>
            <person name="Sun H."/>
            <person name="Sun S."/>
            <person name="Syed K."/>
            <person name="Tsang A."/>
            <person name="Wiebenga A."/>
            <person name="Young D."/>
            <person name="Pisabarro A."/>
            <person name="Eastwood D.C."/>
            <person name="Martin F."/>
            <person name="Cullen D."/>
            <person name="Grigoriev I.V."/>
            <person name="Hibbett D.S."/>
        </authorList>
    </citation>
    <scope>NUCLEOTIDE SEQUENCE [LARGE SCALE GENOMIC DNA]</scope>
    <source>
        <strain evidence="7 8">DJM-731 SS1</strain>
    </source>
</reference>
<dbReference type="GO" id="GO:0033934">
    <property type="term" value="F:glucan 1,4-alpha-maltotriohydrolase activity"/>
    <property type="evidence" value="ECO:0007669"/>
    <property type="project" value="TreeGrafter"/>
</dbReference>
<name>M5GGA9_DACPD</name>
<dbReference type="InterPro" id="IPR013780">
    <property type="entry name" value="Glyco_hydro_b"/>
</dbReference>
<evidence type="ECO:0000256" key="4">
    <source>
        <dbReference type="ARBA" id="ARBA00023295"/>
    </source>
</evidence>
<dbReference type="GO" id="GO:0000025">
    <property type="term" value="P:maltose catabolic process"/>
    <property type="evidence" value="ECO:0007669"/>
    <property type="project" value="TreeGrafter"/>
</dbReference>
<dbReference type="CDD" id="cd11333">
    <property type="entry name" value="AmyAc_SI_OligoGlu_DGase"/>
    <property type="match status" value="1"/>
</dbReference>
<dbReference type="RefSeq" id="XP_040632062.1">
    <property type="nucleotide sequence ID" value="XM_040769616.1"/>
</dbReference>
<keyword evidence="3" id="KW-0378">Hydrolase</keyword>
<keyword evidence="5" id="KW-0462">Maltose metabolism</keyword>
<evidence type="ECO:0000256" key="3">
    <source>
        <dbReference type="ARBA" id="ARBA00022801"/>
    </source>
</evidence>
<dbReference type="GO" id="GO:0004556">
    <property type="term" value="F:alpha-amylase activity"/>
    <property type="evidence" value="ECO:0007669"/>
    <property type="project" value="TreeGrafter"/>
</dbReference>
<dbReference type="FunFam" id="3.90.400.10:FF:000004">
    <property type="entry name" value="Oligo-1,6-glucosidase"/>
    <property type="match status" value="1"/>
</dbReference>
<dbReference type="Gene3D" id="3.20.20.80">
    <property type="entry name" value="Glycosidases"/>
    <property type="match status" value="1"/>
</dbReference>
<dbReference type="Pfam" id="PF00128">
    <property type="entry name" value="Alpha-amylase"/>
    <property type="match status" value="1"/>
</dbReference>
<dbReference type="SUPFAM" id="SSF51445">
    <property type="entry name" value="(Trans)glycosidases"/>
    <property type="match status" value="1"/>
</dbReference>
<dbReference type="OrthoDB" id="1740265at2759"/>
<dbReference type="InterPro" id="IPR017853">
    <property type="entry name" value="GH"/>
</dbReference>
<dbReference type="PANTHER" id="PTHR10357:SF232">
    <property type="entry name" value="GLYCOSYL HYDROLASE FAMILY 13 CATALYTIC DOMAIN-CONTAINING PROTEIN"/>
    <property type="match status" value="1"/>
</dbReference>